<dbReference type="Proteomes" id="UP000777265">
    <property type="component" value="Unassembled WGS sequence"/>
</dbReference>
<accession>A0A971M7T6</accession>
<evidence type="ECO:0000313" key="1">
    <source>
        <dbReference type="EMBL" id="NLW36831.1"/>
    </source>
</evidence>
<organism evidence="1 2">
    <name type="scientific">Syntrophorhabdus aromaticivorans</name>
    <dbReference type="NCBI Taxonomy" id="328301"/>
    <lineage>
        <taxon>Bacteria</taxon>
        <taxon>Pseudomonadati</taxon>
        <taxon>Thermodesulfobacteriota</taxon>
        <taxon>Syntrophorhabdia</taxon>
        <taxon>Syntrophorhabdales</taxon>
        <taxon>Syntrophorhabdaceae</taxon>
        <taxon>Syntrophorhabdus</taxon>
    </lineage>
</organism>
<comment type="caution">
    <text evidence="1">The sequence shown here is derived from an EMBL/GenBank/DDBJ whole genome shotgun (WGS) entry which is preliminary data.</text>
</comment>
<dbReference type="AlphaFoldDB" id="A0A971M7T6"/>
<name>A0A971M7T6_9BACT</name>
<gene>
    <name evidence="1" type="ORF">GXY80_15345</name>
</gene>
<protein>
    <recommendedName>
        <fullName evidence="3">Transcriptional regulator, AbiEi antitoxin, Type IV TA system</fullName>
    </recommendedName>
</protein>
<evidence type="ECO:0008006" key="3">
    <source>
        <dbReference type="Google" id="ProtNLM"/>
    </source>
</evidence>
<reference evidence="1" key="1">
    <citation type="journal article" date="2020" name="Biotechnol. Biofuels">
        <title>New insights from the biogas microbiome by comprehensive genome-resolved metagenomics of nearly 1600 species originating from multiple anaerobic digesters.</title>
        <authorList>
            <person name="Campanaro S."/>
            <person name="Treu L."/>
            <person name="Rodriguez-R L.M."/>
            <person name="Kovalovszki A."/>
            <person name="Ziels R.M."/>
            <person name="Maus I."/>
            <person name="Zhu X."/>
            <person name="Kougias P.G."/>
            <person name="Basile A."/>
            <person name="Luo G."/>
            <person name="Schluter A."/>
            <person name="Konstantinidis K.T."/>
            <person name="Angelidaki I."/>
        </authorList>
    </citation>
    <scope>NUCLEOTIDE SEQUENCE</scope>
    <source>
        <strain evidence="1">AS06rmzACSIP_7</strain>
    </source>
</reference>
<proteinExistence type="predicted"/>
<sequence>MATISVKDKGMNRLTEQFFKAPTGVFTQSDVAALVDGTDFSRHGLIKRAMSAGEILNIRRGLYCLAPEFQKKPVSVYGLAQRIYGPSYISMETALGHHGWIPEAVYAYTCASFGNSKEFETSLGVFSYKRVPQHTFFLGVERCNDENGNVFFMASPAKAMADYLYVHQLNWTRIDEPIGSLRIDEDELACVTAEELEALLDNYSNGRVKRFLTGWLGEVKS</sequence>
<reference evidence="1" key="2">
    <citation type="submission" date="2020-01" db="EMBL/GenBank/DDBJ databases">
        <authorList>
            <person name="Campanaro S."/>
        </authorList>
    </citation>
    <scope>NUCLEOTIDE SEQUENCE</scope>
    <source>
        <strain evidence="1">AS06rmzACSIP_7</strain>
    </source>
</reference>
<evidence type="ECO:0000313" key="2">
    <source>
        <dbReference type="Proteomes" id="UP000777265"/>
    </source>
</evidence>
<dbReference type="EMBL" id="JAAYEE010000303">
    <property type="protein sequence ID" value="NLW36831.1"/>
    <property type="molecule type" value="Genomic_DNA"/>
</dbReference>